<dbReference type="Pfam" id="PF08240">
    <property type="entry name" value="ADH_N"/>
    <property type="match status" value="1"/>
</dbReference>
<reference evidence="2 3" key="1">
    <citation type="submission" date="2024-09" db="EMBL/GenBank/DDBJ databases">
        <authorList>
            <person name="Sun Q."/>
            <person name="Mori K."/>
        </authorList>
    </citation>
    <scope>NUCLEOTIDE SEQUENCE [LARGE SCALE GENOMIC DNA]</scope>
    <source>
        <strain evidence="2 3">TBRC 0563</strain>
    </source>
</reference>
<dbReference type="RefSeq" id="WP_378208912.1">
    <property type="nucleotide sequence ID" value="NZ_JBHLZP010000261.1"/>
</dbReference>
<evidence type="ECO:0000313" key="2">
    <source>
        <dbReference type="EMBL" id="MFB9836240.1"/>
    </source>
</evidence>
<protein>
    <submittedName>
        <fullName evidence="2">Zinc-binding dehydrogenase</fullName>
    </submittedName>
</protein>
<dbReference type="PANTHER" id="PTHR43677">
    <property type="entry name" value="SHORT-CHAIN DEHYDROGENASE/REDUCTASE"/>
    <property type="match status" value="1"/>
</dbReference>
<dbReference type="InterPro" id="IPR011032">
    <property type="entry name" value="GroES-like_sf"/>
</dbReference>
<accession>A0ABV5YMF8</accession>
<name>A0ABV5YMF8_9ACTN</name>
<dbReference type="EMBL" id="JBHLZP010000261">
    <property type="protein sequence ID" value="MFB9836240.1"/>
    <property type="molecule type" value="Genomic_DNA"/>
</dbReference>
<dbReference type="InterPro" id="IPR020843">
    <property type="entry name" value="ER"/>
</dbReference>
<dbReference type="InterPro" id="IPR051397">
    <property type="entry name" value="Zn-ADH-like_protein"/>
</dbReference>
<dbReference type="Proteomes" id="UP001589627">
    <property type="component" value="Unassembled WGS sequence"/>
</dbReference>
<dbReference type="SUPFAM" id="SSF50129">
    <property type="entry name" value="GroES-like"/>
    <property type="match status" value="1"/>
</dbReference>
<dbReference type="InterPro" id="IPR013149">
    <property type="entry name" value="ADH-like_C"/>
</dbReference>
<organism evidence="2 3">
    <name type="scientific">Actinoallomurus acaciae</name>
    <dbReference type="NCBI Taxonomy" id="502577"/>
    <lineage>
        <taxon>Bacteria</taxon>
        <taxon>Bacillati</taxon>
        <taxon>Actinomycetota</taxon>
        <taxon>Actinomycetes</taxon>
        <taxon>Streptosporangiales</taxon>
        <taxon>Thermomonosporaceae</taxon>
        <taxon>Actinoallomurus</taxon>
    </lineage>
</organism>
<gene>
    <name evidence="2" type="ORF">ACFFNX_29115</name>
</gene>
<keyword evidence="3" id="KW-1185">Reference proteome</keyword>
<feature type="domain" description="Enoyl reductase (ER)" evidence="1">
    <location>
        <begin position="13"/>
        <end position="327"/>
    </location>
</feature>
<dbReference type="SUPFAM" id="SSF51735">
    <property type="entry name" value="NAD(P)-binding Rossmann-fold domains"/>
    <property type="match status" value="1"/>
</dbReference>
<evidence type="ECO:0000259" key="1">
    <source>
        <dbReference type="SMART" id="SM00829"/>
    </source>
</evidence>
<sequence>MYEGRSWQATEFGEPEDVMSVVETRWSAPADGQILVRVRAVGAGFADVLQVRGQYPGVTPPVTPGLEVAGEVAEAAPGTGYAPGDMVMGVTPAAVGETYGGYADYTYLRAGKVRRIPSTFSAEEAAGFMIPFRTAHQALAERISTEPGETLAVLGAGGGVGSAAIQLGKALGLTVIAVAATDEKLKFCMAHGADHGVNHREQDVAAELVRLTDGAGVDVLLDTVGGELTSRAIQGVGSGGRVSVAGYASGAFVTVDVMDMVLRNYSVVGVYAGGTTPDQDAAAYGTMLGMAERGVIRTPIGTVSPFEEVPAVLARMASGGPAGKHIIRVS</sequence>
<dbReference type="InterPro" id="IPR036291">
    <property type="entry name" value="NAD(P)-bd_dom_sf"/>
</dbReference>
<evidence type="ECO:0000313" key="3">
    <source>
        <dbReference type="Proteomes" id="UP001589627"/>
    </source>
</evidence>
<comment type="caution">
    <text evidence="2">The sequence shown here is derived from an EMBL/GenBank/DDBJ whole genome shotgun (WGS) entry which is preliminary data.</text>
</comment>
<dbReference type="InterPro" id="IPR013154">
    <property type="entry name" value="ADH-like_N"/>
</dbReference>
<dbReference type="Pfam" id="PF00107">
    <property type="entry name" value="ADH_zinc_N"/>
    <property type="match status" value="1"/>
</dbReference>
<dbReference type="Gene3D" id="3.90.180.10">
    <property type="entry name" value="Medium-chain alcohol dehydrogenases, catalytic domain"/>
    <property type="match status" value="1"/>
</dbReference>
<dbReference type="PANTHER" id="PTHR43677:SF4">
    <property type="entry name" value="QUINONE OXIDOREDUCTASE-LIKE PROTEIN 2"/>
    <property type="match status" value="1"/>
</dbReference>
<proteinExistence type="predicted"/>
<dbReference type="SMART" id="SM00829">
    <property type="entry name" value="PKS_ER"/>
    <property type="match status" value="1"/>
</dbReference>
<dbReference type="Gene3D" id="3.40.50.720">
    <property type="entry name" value="NAD(P)-binding Rossmann-like Domain"/>
    <property type="match status" value="1"/>
</dbReference>